<dbReference type="AlphaFoldDB" id="A0A202BC03"/>
<dbReference type="EMBL" id="NHOO01000005">
    <property type="protein sequence ID" value="OVE49077.1"/>
    <property type="molecule type" value="Genomic_DNA"/>
</dbReference>
<organism evidence="2 3">
    <name type="scientific">Chromobacterium violaceum</name>
    <dbReference type="NCBI Taxonomy" id="536"/>
    <lineage>
        <taxon>Bacteria</taxon>
        <taxon>Pseudomonadati</taxon>
        <taxon>Pseudomonadota</taxon>
        <taxon>Betaproteobacteria</taxon>
        <taxon>Neisseriales</taxon>
        <taxon>Chromobacteriaceae</taxon>
        <taxon>Chromobacterium</taxon>
    </lineage>
</organism>
<reference evidence="2 3" key="1">
    <citation type="submission" date="2017-05" db="EMBL/GenBank/DDBJ databases">
        <title>Chromobacterium violaceum GHPS1 isolated from Hydrocarbon polluted soil in French Guiana display an awesome secondary metabolite arsenal and a battery of drug and heavy-metal-resistance and detoxification of xenobiotics proteins.</title>
        <authorList>
            <person name="Belbahri L."/>
        </authorList>
    </citation>
    <scope>NUCLEOTIDE SEQUENCE [LARGE SCALE GENOMIC DNA]</scope>
    <source>
        <strain evidence="2 3">GHPS1</strain>
    </source>
</reference>
<evidence type="ECO:0000313" key="2">
    <source>
        <dbReference type="EMBL" id="OVE49077.1"/>
    </source>
</evidence>
<accession>A0A202BC03</accession>
<evidence type="ECO:0000259" key="1">
    <source>
        <dbReference type="Pfam" id="PF24813"/>
    </source>
</evidence>
<name>A0A202BC03_CHRVL</name>
<dbReference type="Proteomes" id="UP000196342">
    <property type="component" value="Unassembled WGS sequence"/>
</dbReference>
<feature type="domain" description="DUF7709" evidence="1">
    <location>
        <begin position="9"/>
        <end position="99"/>
    </location>
</feature>
<comment type="caution">
    <text evidence="2">The sequence shown here is derived from an EMBL/GenBank/DDBJ whole genome shotgun (WGS) entry which is preliminary data.</text>
</comment>
<gene>
    <name evidence="2" type="ORF">CBW21_07665</name>
</gene>
<evidence type="ECO:0000313" key="3">
    <source>
        <dbReference type="Proteomes" id="UP000196342"/>
    </source>
</evidence>
<dbReference type="InterPro" id="IPR056126">
    <property type="entry name" value="DUF7709"/>
</dbReference>
<protein>
    <recommendedName>
        <fullName evidence="1">DUF7709 domain-containing protein</fullName>
    </recommendedName>
</protein>
<proteinExistence type="predicted"/>
<sequence>MKHVQHTEALSAINRKVIADGETLPAVKLRDGSTVQTGTVATMLVNIAAYNRGERGEVENQLELAVPTLFKVGLFDLFPPEEWTRGDNPGRKLVGELAGRWLAGPTENTSA</sequence>
<dbReference type="RefSeq" id="WP_043615732.1">
    <property type="nucleotide sequence ID" value="NZ_JABXOB010000003.1"/>
</dbReference>
<keyword evidence="3" id="KW-1185">Reference proteome</keyword>
<dbReference type="Pfam" id="PF24813">
    <property type="entry name" value="DUF7709"/>
    <property type="match status" value="1"/>
</dbReference>